<protein>
    <submittedName>
        <fullName evidence="1">Uncharacterized protein</fullName>
    </submittedName>
</protein>
<reference evidence="1" key="1">
    <citation type="submission" date="2018-06" db="EMBL/GenBank/DDBJ databases">
        <authorList>
            <person name="Zhirakovskaya E."/>
        </authorList>
    </citation>
    <scope>NUCLEOTIDE SEQUENCE</scope>
</reference>
<organism evidence="1">
    <name type="scientific">hydrothermal vent metagenome</name>
    <dbReference type="NCBI Taxonomy" id="652676"/>
    <lineage>
        <taxon>unclassified sequences</taxon>
        <taxon>metagenomes</taxon>
        <taxon>ecological metagenomes</taxon>
    </lineage>
</organism>
<sequence>MCALELGKLNFEETLVHIDQHTDMREPQKYLDNNLGEVSLDRVFQYTNKILNVGNFIRPALTSNIFKEVIMITNQEDFERTPNVPYALDLDMDIFSPEMNYISHNIKFNFIQSCLQSAKIITIATSPYFIKQNLAIFLIKELFDF</sequence>
<accession>A0A3B1CW56</accession>
<evidence type="ECO:0000313" key="1">
    <source>
        <dbReference type="EMBL" id="VAX34866.1"/>
    </source>
</evidence>
<proteinExistence type="predicted"/>
<dbReference type="EMBL" id="UOGJ01000012">
    <property type="protein sequence ID" value="VAX34866.1"/>
    <property type="molecule type" value="Genomic_DNA"/>
</dbReference>
<gene>
    <name evidence="1" type="ORF">MNBD_UNCLBAC01-1536</name>
</gene>
<dbReference type="AlphaFoldDB" id="A0A3B1CW56"/>
<name>A0A3B1CW56_9ZZZZ</name>